<dbReference type="EMBL" id="JAFEJA010000002">
    <property type="protein sequence ID" value="MBM9624268.1"/>
    <property type="molecule type" value="Genomic_DNA"/>
</dbReference>
<dbReference type="InterPro" id="IPR006016">
    <property type="entry name" value="UspA"/>
</dbReference>
<evidence type="ECO:0000256" key="1">
    <source>
        <dbReference type="ARBA" id="ARBA00008791"/>
    </source>
</evidence>
<sequence>MTHTVTAGIDGSRESLAAAAWAADEAVIRDLPLRLIHVGSDRAGPLTRHIEPEARRRRALGLLDDAAQYVRSGRAGLRVETVLLSGEPVEQLCAAGEDADLLVLGSRGLGSLTGFVTGSVSLAVLAHIRRPVVLVRAQPSQEAAEAVSPGDEVVVGLDLPADGDVLAHAFAHADRHGSGLRVVHSWQLPPLYGPDTTGVINVLMDEIGAEARGGVQEALAPWTEKYPGVAVETRCRHGLAADDLVEASGNAALVVVGLRRRATTWGVHIGPVVHAVVHHTAAPVAIVPHD</sequence>
<keyword evidence="4" id="KW-1185">Reference proteome</keyword>
<reference evidence="3 4" key="1">
    <citation type="journal article" date="2016" name="Arch. Microbiol.">
        <title>Streptomyces zhihengii sp. nov., isolated from rhizospheric soil of Psammosilene tunicoides.</title>
        <authorList>
            <person name="Huang M.J."/>
            <person name="Fei J.J."/>
            <person name="Salam N."/>
            <person name="Kim C.J."/>
            <person name="Hozzein W.N."/>
            <person name="Xiao M."/>
            <person name="Huang H.Q."/>
            <person name="Li W.J."/>
        </authorList>
    </citation>
    <scope>NUCLEOTIDE SEQUENCE [LARGE SCALE GENOMIC DNA]</scope>
    <source>
        <strain evidence="3 4">YIM T102</strain>
    </source>
</reference>
<dbReference type="PANTHER" id="PTHR46268:SF6">
    <property type="entry name" value="UNIVERSAL STRESS PROTEIN UP12"/>
    <property type="match status" value="1"/>
</dbReference>
<comment type="similarity">
    <text evidence="1">Belongs to the universal stress protein A family.</text>
</comment>
<dbReference type="InterPro" id="IPR006015">
    <property type="entry name" value="Universal_stress_UspA"/>
</dbReference>
<evidence type="ECO:0000313" key="4">
    <source>
        <dbReference type="Proteomes" id="UP000664109"/>
    </source>
</evidence>
<proteinExistence type="inferred from homology"/>
<dbReference type="Pfam" id="PF00582">
    <property type="entry name" value="Usp"/>
    <property type="match status" value="2"/>
</dbReference>
<dbReference type="PRINTS" id="PR01438">
    <property type="entry name" value="UNVRSLSTRESS"/>
</dbReference>
<dbReference type="RefSeq" id="WP_205378287.1">
    <property type="nucleotide sequence ID" value="NZ_JAFEJA010000002.1"/>
</dbReference>
<protein>
    <submittedName>
        <fullName evidence="3">Universal stress protein</fullName>
    </submittedName>
</protein>
<feature type="domain" description="UspA" evidence="2">
    <location>
        <begin position="153"/>
        <end position="288"/>
    </location>
</feature>
<dbReference type="SUPFAM" id="SSF52402">
    <property type="entry name" value="Adenine nucleotide alpha hydrolases-like"/>
    <property type="match status" value="2"/>
</dbReference>
<comment type="caution">
    <text evidence="3">The sequence shown here is derived from an EMBL/GenBank/DDBJ whole genome shotgun (WGS) entry which is preliminary data.</text>
</comment>
<dbReference type="InterPro" id="IPR014729">
    <property type="entry name" value="Rossmann-like_a/b/a_fold"/>
</dbReference>
<dbReference type="Proteomes" id="UP000664109">
    <property type="component" value="Unassembled WGS sequence"/>
</dbReference>
<dbReference type="Gene3D" id="3.40.50.620">
    <property type="entry name" value="HUPs"/>
    <property type="match status" value="2"/>
</dbReference>
<dbReference type="PANTHER" id="PTHR46268">
    <property type="entry name" value="STRESS RESPONSE PROTEIN NHAX"/>
    <property type="match status" value="1"/>
</dbReference>
<feature type="domain" description="UspA" evidence="2">
    <location>
        <begin position="1"/>
        <end position="136"/>
    </location>
</feature>
<evidence type="ECO:0000313" key="3">
    <source>
        <dbReference type="EMBL" id="MBM9624268.1"/>
    </source>
</evidence>
<organism evidence="3 4">
    <name type="scientific">Streptomyces zhihengii</name>
    <dbReference type="NCBI Taxonomy" id="1818004"/>
    <lineage>
        <taxon>Bacteria</taxon>
        <taxon>Bacillati</taxon>
        <taxon>Actinomycetota</taxon>
        <taxon>Actinomycetes</taxon>
        <taxon>Kitasatosporales</taxon>
        <taxon>Streptomycetaceae</taxon>
        <taxon>Streptomyces</taxon>
    </lineage>
</organism>
<accession>A0ABS2V3U6</accession>
<gene>
    <name evidence="3" type="ORF">JE024_37525</name>
</gene>
<evidence type="ECO:0000259" key="2">
    <source>
        <dbReference type="Pfam" id="PF00582"/>
    </source>
</evidence>
<name>A0ABS2V3U6_9ACTN</name>